<dbReference type="InterPro" id="IPR012347">
    <property type="entry name" value="Ferritin-like"/>
</dbReference>
<dbReference type="GO" id="GO:0016491">
    <property type="term" value="F:oxidoreductase activity"/>
    <property type="evidence" value="ECO:0007669"/>
    <property type="project" value="InterPro"/>
</dbReference>
<evidence type="ECO:0000256" key="3">
    <source>
        <dbReference type="ARBA" id="ARBA00022989"/>
    </source>
</evidence>
<feature type="transmembrane region" description="Helical" evidence="5">
    <location>
        <begin position="70"/>
        <end position="89"/>
    </location>
</feature>
<dbReference type="SUPFAM" id="SSF47240">
    <property type="entry name" value="Ferritin-like"/>
    <property type="match status" value="1"/>
</dbReference>
<feature type="transmembrane region" description="Helical" evidence="5">
    <location>
        <begin position="201"/>
        <end position="222"/>
    </location>
</feature>
<accession>A0A429Z5Q4</accession>
<evidence type="ECO:0000256" key="1">
    <source>
        <dbReference type="ARBA" id="ARBA00004127"/>
    </source>
</evidence>
<feature type="transmembrane region" description="Helical" evidence="5">
    <location>
        <begin position="228"/>
        <end position="250"/>
    </location>
</feature>
<dbReference type="GO" id="GO:0005384">
    <property type="term" value="F:manganese ion transmembrane transporter activity"/>
    <property type="evidence" value="ECO:0007669"/>
    <property type="project" value="InterPro"/>
</dbReference>
<evidence type="ECO:0000256" key="2">
    <source>
        <dbReference type="ARBA" id="ARBA00022692"/>
    </source>
</evidence>
<evidence type="ECO:0000313" key="7">
    <source>
        <dbReference type="EMBL" id="RST89013.1"/>
    </source>
</evidence>
<dbReference type="InterPro" id="IPR039376">
    <property type="entry name" value="Ferritin_CCC1_N"/>
</dbReference>
<proteinExistence type="predicted"/>
<evidence type="ECO:0000259" key="6">
    <source>
        <dbReference type="Pfam" id="PF02915"/>
    </source>
</evidence>
<feature type="transmembrane region" description="Helical" evidence="5">
    <location>
        <begin position="262"/>
        <end position="283"/>
    </location>
</feature>
<dbReference type="Pfam" id="PF02915">
    <property type="entry name" value="Rubrerythrin"/>
    <property type="match status" value="1"/>
</dbReference>
<dbReference type="Gene3D" id="1.20.1260.10">
    <property type="match status" value="1"/>
</dbReference>
<sequence>MTYTEEQHQLMLNYQQTEITAYHLYTYLAKKEKNPANKKIITRIANDELKHAEIWKKYTKETVDPKKLSILWFKFLYLIFGFTFTIRLSEKNEDSGIVMYEKLADVIPDISKIIEEEERHEEELINLLDEERLQYVGSMVLGLNDALVEITGTIAGLTFAMANNRLVAMSAIVTGIAATLSMAASNYLAEKADGHHNPFKSSLFTGATYLIAVILLVLPYLLLPPDMYIAAFVTMLVIVIALIAFFNYYIAIAKEQSFKKPFLQMLIISFSVMIISYIIGILAKKWLGVDVG</sequence>
<feature type="domain" description="Rubrerythrin diiron-binding" evidence="6">
    <location>
        <begin position="17"/>
        <end position="61"/>
    </location>
</feature>
<feature type="transmembrane region" description="Helical" evidence="5">
    <location>
        <begin position="166"/>
        <end position="189"/>
    </location>
</feature>
<dbReference type="OrthoDB" id="9781287at2"/>
<dbReference type="GO" id="GO:0046872">
    <property type="term" value="F:metal ion binding"/>
    <property type="evidence" value="ECO:0007669"/>
    <property type="project" value="InterPro"/>
</dbReference>
<comment type="caution">
    <text evidence="7">The sequence shown here is derived from an EMBL/GenBank/DDBJ whole genome shotgun (WGS) entry which is preliminary data.</text>
</comment>
<dbReference type="RefSeq" id="WP_125943669.1">
    <property type="nucleotide sequence ID" value="NZ_PXZH01000004.1"/>
</dbReference>
<protein>
    <submittedName>
        <fullName evidence="7">Rubrerythrin family protein</fullName>
    </submittedName>
</protein>
<dbReference type="CDD" id="cd01044">
    <property type="entry name" value="Ferritin_CCC1_N"/>
    <property type="match status" value="1"/>
</dbReference>
<dbReference type="EMBL" id="PXZH01000004">
    <property type="protein sequence ID" value="RST89013.1"/>
    <property type="molecule type" value="Genomic_DNA"/>
</dbReference>
<name>A0A429Z5Q4_9ENTE</name>
<dbReference type="Pfam" id="PF01988">
    <property type="entry name" value="VIT1"/>
    <property type="match status" value="2"/>
</dbReference>
<dbReference type="InterPro" id="IPR008217">
    <property type="entry name" value="Ccc1_fam"/>
</dbReference>
<dbReference type="AlphaFoldDB" id="A0A429Z5Q4"/>
<evidence type="ECO:0000256" key="4">
    <source>
        <dbReference type="ARBA" id="ARBA00023136"/>
    </source>
</evidence>
<dbReference type="InterPro" id="IPR009078">
    <property type="entry name" value="Ferritin-like_SF"/>
</dbReference>
<gene>
    <name evidence="7" type="ORF">C7P63_08200</name>
</gene>
<keyword evidence="8" id="KW-1185">Reference proteome</keyword>
<comment type="subcellular location">
    <subcellularLocation>
        <location evidence="1">Endomembrane system</location>
        <topology evidence="1">Multi-pass membrane protein</topology>
    </subcellularLocation>
</comment>
<reference evidence="7 8" key="1">
    <citation type="submission" date="2018-03" db="EMBL/GenBank/DDBJ databases">
        <authorList>
            <person name="Gulvik C.A."/>
        </authorList>
    </citation>
    <scope>NUCLEOTIDE SEQUENCE [LARGE SCALE GENOMIC DNA]</scope>
    <source>
        <strain evidence="7 8">JCM 31581</strain>
    </source>
</reference>
<dbReference type="GO" id="GO:0012505">
    <property type="term" value="C:endomembrane system"/>
    <property type="evidence" value="ECO:0007669"/>
    <property type="project" value="UniProtKB-SubCell"/>
</dbReference>
<dbReference type="GO" id="GO:0030026">
    <property type="term" value="P:intracellular manganese ion homeostasis"/>
    <property type="evidence" value="ECO:0007669"/>
    <property type="project" value="InterPro"/>
</dbReference>
<dbReference type="InterPro" id="IPR003251">
    <property type="entry name" value="Rr_diiron-bd_dom"/>
</dbReference>
<dbReference type="Proteomes" id="UP000277864">
    <property type="component" value="Unassembled WGS sequence"/>
</dbReference>
<evidence type="ECO:0000313" key="8">
    <source>
        <dbReference type="Proteomes" id="UP000277864"/>
    </source>
</evidence>
<keyword evidence="2 5" id="KW-0812">Transmembrane</keyword>
<keyword evidence="4 5" id="KW-0472">Membrane</keyword>
<organism evidence="7 8">
    <name type="scientific">Vagococcus humatus</name>
    <dbReference type="NCBI Taxonomy" id="1889241"/>
    <lineage>
        <taxon>Bacteria</taxon>
        <taxon>Bacillati</taxon>
        <taxon>Bacillota</taxon>
        <taxon>Bacilli</taxon>
        <taxon>Lactobacillales</taxon>
        <taxon>Enterococcaceae</taxon>
        <taxon>Vagococcus</taxon>
    </lineage>
</organism>
<dbReference type="PANTHER" id="PTHR31851">
    <property type="entry name" value="FE(2+)/MN(2+) TRANSPORTER PCL1"/>
    <property type="match status" value="1"/>
</dbReference>
<keyword evidence="3 5" id="KW-1133">Transmembrane helix</keyword>
<evidence type="ECO:0000256" key="5">
    <source>
        <dbReference type="SAM" id="Phobius"/>
    </source>
</evidence>